<keyword evidence="3" id="KW-1185">Reference proteome</keyword>
<accession>A0A2Z4J9T1</accession>
<evidence type="ECO:0000313" key="3">
    <source>
        <dbReference type="Proteomes" id="UP000249616"/>
    </source>
</evidence>
<reference evidence="2 3" key="1">
    <citation type="journal article" date="2019" name="Int. J. Syst. Evol. Microbiol.">
        <title>Streptomyces cadmiisoli sp. nov., a novel actinomycete isolated from cadmium-contaminated soil.</title>
        <authorList>
            <person name="Li K."/>
            <person name="Tang X."/>
            <person name="Zhao J."/>
            <person name="Guo Y."/>
            <person name="Tang Y."/>
            <person name="Gao J."/>
        </authorList>
    </citation>
    <scope>NUCLEOTIDE SEQUENCE [LARGE SCALE GENOMIC DNA]</scope>
    <source>
        <strain evidence="2 3">ZFG47</strain>
    </source>
</reference>
<organism evidence="2 3">
    <name type="scientific">Streptomyces cadmiisoli</name>
    <dbReference type="NCBI Taxonomy" id="2184053"/>
    <lineage>
        <taxon>Bacteria</taxon>
        <taxon>Bacillati</taxon>
        <taxon>Actinomycetota</taxon>
        <taxon>Actinomycetes</taxon>
        <taxon>Kitasatosporales</taxon>
        <taxon>Streptomycetaceae</taxon>
        <taxon>Streptomyces</taxon>
        <taxon>Streptomyces aurantiacus group</taxon>
    </lineage>
</organism>
<feature type="region of interest" description="Disordered" evidence="1">
    <location>
        <begin position="1"/>
        <end position="23"/>
    </location>
</feature>
<dbReference type="KEGG" id="scad:DN051_37760"/>
<protein>
    <submittedName>
        <fullName evidence="2">Uncharacterized protein</fullName>
    </submittedName>
</protein>
<dbReference type="AlphaFoldDB" id="A0A2Z4J9T1"/>
<feature type="compositionally biased region" description="Low complexity" evidence="1">
    <location>
        <begin position="8"/>
        <end position="17"/>
    </location>
</feature>
<sequence length="121" mass="12624">MILTLGTSRSALSSAASQQVDDRVPVPEVGADLRLVHQGVPDEVRVPGPHRDLLCDPTPEAGAVHVARVLVQPADEGGVCGADAEQALGDAWVPYDMVGSSSGAVRAGRVHTRCADVSRRH</sequence>
<gene>
    <name evidence="2" type="ORF">DN051_37760</name>
</gene>
<evidence type="ECO:0000313" key="2">
    <source>
        <dbReference type="EMBL" id="AWW41687.1"/>
    </source>
</evidence>
<proteinExistence type="predicted"/>
<dbReference type="Proteomes" id="UP000249616">
    <property type="component" value="Chromosome"/>
</dbReference>
<dbReference type="EMBL" id="CP030073">
    <property type="protein sequence ID" value="AWW41687.1"/>
    <property type="molecule type" value="Genomic_DNA"/>
</dbReference>
<name>A0A2Z4J9T1_9ACTN</name>
<evidence type="ECO:0000256" key="1">
    <source>
        <dbReference type="SAM" id="MobiDB-lite"/>
    </source>
</evidence>